<organism evidence="1 2">
    <name type="scientific">Periplaneta americana</name>
    <name type="common">American cockroach</name>
    <name type="synonym">Blatta americana</name>
    <dbReference type="NCBI Taxonomy" id="6978"/>
    <lineage>
        <taxon>Eukaryota</taxon>
        <taxon>Metazoa</taxon>
        <taxon>Ecdysozoa</taxon>
        <taxon>Arthropoda</taxon>
        <taxon>Hexapoda</taxon>
        <taxon>Insecta</taxon>
        <taxon>Pterygota</taxon>
        <taxon>Neoptera</taxon>
        <taxon>Polyneoptera</taxon>
        <taxon>Dictyoptera</taxon>
        <taxon>Blattodea</taxon>
        <taxon>Blattoidea</taxon>
        <taxon>Blattidae</taxon>
        <taxon>Blattinae</taxon>
        <taxon>Periplaneta</taxon>
    </lineage>
</organism>
<comment type="caution">
    <text evidence="1">The sequence shown here is derived from an EMBL/GenBank/DDBJ whole genome shotgun (WGS) entry which is preliminary data.</text>
</comment>
<dbReference type="EMBL" id="JAJSOF020000040">
    <property type="protein sequence ID" value="KAJ4426356.1"/>
    <property type="molecule type" value="Genomic_DNA"/>
</dbReference>
<gene>
    <name evidence="1" type="ORF">ANN_27170</name>
</gene>
<protein>
    <submittedName>
        <fullName evidence="1">Uncharacterized protein</fullName>
    </submittedName>
</protein>
<reference evidence="1 2" key="1">
    <citation type="journal article" date="2022" name="Allergy">
        <title>Genome assembly and annotation of Periplaneta americana reveal a comprehensive cockroach allergen profile.</title>
        <authorList>
            <person name="Wang L."/>
            <person name="Xiong Q."/>
            <person name="Saelim N."/>
            <person name="Wang L."/>
            <person name="Nong W."/>
            <person name="Wan A.T."/>
            <person name="Shi M."/>
            <person name="Liu X."/>
            <person name="Cao Q."/>
            <person name="Hui J.H.L."/>
            <person name="Sookrung N."/>
            <person name="Leung T.F."/>
            <person name="Tungtrongchitr A."/>
            <person name="Tsui S.K.W."/>
        </authorList>
    </citation>
    <scope>NUCLEOTIDE SEQUENCE [LARGE SCALE GENOMIC DNA]</scope>
    <source>
        <strain evidence="1">PWHHKU_190912</strain>
    </source>
</reference>
<keyword evidence="2" id="KW-1185">Reference proteome</keyword>
<dbReference type="Proteomes" id="UP001148838">
    <property type="component" value="Unassembled WGS sequence"/>
</dbReference>
<sequence>MSIQLLTRIILQAHQSTQLNQLITFEAQQREKSYASKTGLPMIFSLKPNLFIRYRRLRTVRVCPRFKQLEKCISQFTLCERPAAYVTLTSESLDGEISSKSESPSFTTIQKNRRYNIGSEIISNLKQMLEELDRISKEAGLSMNPEKTKLMTNASEDRIHLNGRH</sequence>
<name>A0ABQ8RXA1_PERAM</name>
<evidence type="ECO:0000313" key="2">
    <source>
        <dbReference type="Proteomes" id="UP001148838"/>
    </source>
</evidence>
<proteinExistence type="predicted"/>
<evidence type="ECO:0000313" key="1">
    <source>
        <dbReference type="EMBL" id="KAJ4426356.1"/>
    </source>
</evidence>
<accession>A0ABQ8RXA1</accession>